<accession>A0A835TJB3</accession>
<dbReference type="Proteomes" id="UP000650467">
    <property type="component" value="Unassembled WGS sequence"/>
</dbReference>
<evidence type="ECO:0000256" key="2">
    <source>
        <dbReference type="PIRSR" id="PIRSR000097-2"/>
    </source>
</evidence>
<feature type="binding site" evidence="2">
    <location>
        <position position="112"/>
    </location>
    <ligand>
        <name>substrate</name>
    </ligand>
</feature>
<dbReference type="OrthoDB" id="416253at2759"/>
<evidence type="ECO:0000256" key="1">
    <source>
        <dbReference type="PIRSR" id="PIRSR000097-1"/>
    </source>
</evidence>
<dbReference type="SUPFAM" id="SSF51430">
    <property type="entry name" value="NAD(P)-linked oxidoreductase"/>
    <property type="match status" value="1"/>
</dbReference>
<evidence type="ECO:0000256" key="3">
    <source>
        <dbReference type="PIRSR" id="PIRSR000097-3"/>
    </source>
</evidence>
<dbReference type="PROSITE" id="PS00798">
    <property type="entry name" value="ALDOKETO_REDUCTASE_1"/>
    <property type="match status" value="1"/>
</dbReference>
<dbReference type="PROSITE" id="PS00062">
    <property type="entry name" value="ALDOKETO_REDUCTASE_2"/>
    <property type="match status" value="1"/>
</dbReference>
<dbReference type="Gene3D" id="3.20.20.100">
    <property type="entry name" value="NADP-dependent oxidoreductase domain"/>
    <property type="match status" value="1"/>
</dbReference>
<dbReference type="InterPro" id="IPR023210">
    <property type="entry name" value="NADP_OxRdtase_dom"/>
</dbReference>
<dbReference type="Pfam" id="PF00248">
    <property type="entry name" value="Aldo_ket_red"/>
    <property type="match status" value="1"/>
</dbReference>
<feature type="site" description="Lowers pKa of active site Tyr" evidence="3">
    <location>
        <position position="79"/>
    </location>
</feature>
<proteinExistence type="predicted"/>
<keyword evidence="6" id="KW-1185">Reference proteome</keyword>
<dbReference type="FunFam" id="3.20.20.100:FF:000052">
    <property type="entry name" value="2,5-diketo-D-gluconic acid reductase A"/>
    <property type="match status" value="1"/>
</dbReference>
<evidence type="ECO:0000313" key="6">
    <source>
        <dbReference type="Proteomes" id="UP000650467"/>
    </source>
</evidence>
<reference evidence="5" key="1">
    <citation type="journal article" date="2020" name="bioRxiv">
        <title>Comparative genomics of Chlamydomonas.</title>
        <authorList>
            <person name="Craig R.J."/>
            <person name="Hasan A.R."/>
            <person name="Ness R.W."/>
            <person name="Keightley P.D."/>
        </authorList>
    </citation>
    <scope>NUCLEOTIDE SEQUENCE</scope>
    <source>
        <strain evidence="5">SAG 7.73</strain>
    </source>
</reference>
<comment type="caution">
    <text evidence="5">The sequence shown here is derived from an EMBL/GenBank/DDBJ whole genome shotgun (WGS) entry which is preliminary data.</text>
</comment>
<gene>
    <name evidence="5" type="ORF">HXX76_003136</name>
</gene>
<sequence length="278" mass="30051">MATSPATSLLLSSGHRIPSVGLGVYKSPPGEETYGAVLSALRLGYRHVDTAQVYGNEADVGRAVRDSGLPRDQVYVTSKLWRDAYGYDKALAAVQESVRRSGLPYLDLVLLHCPSEPGPREGAWRALEEAVRQGLVRSIGVSNFSQAHLEKLSRTATIQPAVNQIEVHPFLQRRQLVSYCQAAGIVVEAYSPLSKGHRLSDPRVTGVAARLGVSPAQVMIRWGLQHGMVSLPKSVNPERQAANLDVFGFALDESAMAQLDGCEEGLVTGWDPVSQDPV</sequence>
<dbReference type="InterPro" id="IPR036812">
    <property type="entry name" value="NAD(P)_OxRdtase_dom_sf"/>
</dbReference>
<evidence type="ECO:0000259" key="4">
    <source>
        <dbReference type="Pfam" id="PF00248"/>
    </source>
</evidence>
<dbReference type="InterPro" id="IPR020471">
    <property type="entry name" value="AKR"/>
</dbReference>
<organism evidence="5 6">
    <name type="scientific">Chlamydomonas incerta</name>
    <dbReference type="NCBI Taxonomy" id="51695"/>
    <lineage>
        <taxon>Eukaryota</taxon>
        <taxon>Viridiplantae</taxon>
        <taxon>Chlorophyta</taxon>
        <taxon>core chlorophytes</taxon>
        <taxon>Chlorophyceae</taxon>
        <taxon>CS clade</taxon>
        <taxon>Chlamydomonadales</taxon>
        <taxon>Chlamydomonadaceae</taxon>
        <taxon>Chlamydomonas</taxon>
    </lineage>
</organism>
<dbReference type="GO" id="GO:0016491">
    <property type="term" value="F:oxidoreductase activity"/>
    <property type="evidence" value="ECO:0007669"/>
    <property type="project" value="InterPro"/>
</dbReference>
<dbReference type="PROSITE" id="PS00063">
    <property type="entry name" value="ALDOKETO_REDUCTASE_3"/>
    <property type="match status" value="1"/>
</dbReference>
<dbReference type="InterPro" id="IPR018170">
    <property type="entry name" value="Aldo/ket_reductase_CS"/>
</dbReference>
<dbReference type="PIRSF" id="PIRSF000097">
    <property type="entry name" value="AKR"/>
    <property type="match status" value="1"/>
</dbReference>
<dbReference type="PRINTS" id="PR00069">
    <property type="entry name" value="ALDKETRDTASE"/>
</dbReference>
<dbReference type="PANTHER" id="PTHR43827:SF13">
    <property type="entry name" value="ALDO_KETO REDUCTASE FAMILY PROTEIN"/>
    <property type="match status" value="1"/>
</dbReference>
<dbReference type="CDD" id="cd19071">
    <property type="entry name" value="AKR_AKR1-5-like"/>
    <property type="match status" value="1"/>
</dbReference>
<dbReference type="PANTHER" id="PTHR43827">
    <property type="entry name" value="2,5-DIKETO-D-GLUCONIC ACID REDUCTASE"/>
    <property type="match status" value="1"/>
</dbReference>
<feature type="active site" description="Proton donor" evidence="1">
    <location>
        <position position="54"/>
    </location>
</feature>
<protein>
    <recommendedName>
        <fullName evidence="4">NADP-dependent oxidoreductase domain-containing protein</fullName>
    </recommendedName>
</protein>
<name>A0A835TJB3_CHLIN</name>
<feature type="domain" description="NADP-dependent oxidoreductase" evidence="4">
    <location>
        <begin position="27"/>
        <end position="263"/>
    </location>
</feature>
<evidence type="ECO:0000313" key="5">
    <source>
        <dbReference type="EMBL" id="KAG2441514.1"/>
    </source>
</evidence>
<dbReference type="EMBL" id="JAEHOC010000005">
    <property type="protein sequence ID" value="KAG2441514.1"/>
    <property type="molecule type" value="Genomic_DNA"/>
</dbReference>
<dbReference type="AlphaFoldDB" id="A0A835TJB3"/>